<dbReference type="Proteomes" id="UP000193926">
    <property type="component" value="Unassembled WGS sequence"/>
</dbReference>
<dbReference type="RefSeq" id="WP_085636232.1">
    <property type="nucleotide sequence ID" value="NZ_JFKC01000005.1"/>
</dbReference>
<evidence type="ECO:0000259" key="1">
    <source>
        <dbReference type="Pfam" id="PF01814"/>
    </source>
</evidence>
<comment type="caution">
    <text evidence="2">The sequence shown here is derived from an EMBL/GenBank/DDBJ whole genome shotgun (WGS) entry which is preliminary data.</text>
</comment>
<organism evidence="2 3">
    <name type="scientific">Marivita geojedonensis</name>
    <dbReference type="NCBI Taxonomy" id="1123756"/>
    <lineage>
        <taxon>Bacteria</taxon>
        <taxon>Pseudomonadati</taxon>
        <taxon>Pseudomonadota</taxon>
        <taxon>Alphaproteobacteria</taxon>
        <taxon>Rhodobacterales</taxon>
        <taxon>Roseobacteraceae</taxon>
        <taxon>Marivita</taxon>
    </lineage>
</organism>
<accession>A0A1X4NM58</accession>
<sequence>MDHSLTLETRDGLPDALRVLLQDFPRETWPEHNNFAGLVAFWLDRHLMFRRLMGALIDDAEQAVDRKIDARTHAAKLSRYGSMLLQNLHGHHQIEDHHYFPILATREPVLNKGFELLDSDHHAMDGLLNRFADGANAVIQGKSEAGVFREELLSFQSMLNRHLIDEEELVVPVILKHGPGGLG</sequence>
<dbReference type="CDD" id="cd12108">
    <property type="entry name" value="Hr-like"/>
    <property type="match status" value="1"/>
</dbReference>
<protein>
    <submittedName>
        <fullName evidence="2">Dihydrodipicolinate reductase</fullName>
    </submittedName>
</protein>
<feature type="domain" description="Hemerythrin-like" evidence="1">
    <location>
        <begin position="39"/>
        <end position="173"/>
    </location>
</feature>
<dbReference type="STRING" id="1123756.MGEO_08155"/>
<reference evidence="2 3" key="1">
    <citation type="submission" date="2014-03" db="EMBL/GenBank/DDBJ databases">
        <title>The draft genome sequence of Marivita geojedonensis KCTC 23882.</title>
        <authorList>
            <person name="Lai Q."/>
            <person name="Shao Z."/>
        </authorList>
    </citation>
    <scope>NUCLEOTIDE SEQUENCE [LARGE SCALE GENOMIC DNA]</scope>
    <source>
        <strain evidence="2 3">DPG-138</strain>
    </source>
</reference>
<proteinExistence type="predicted"/>
<gene>
    <name evidence="2" type="ORF">MGEO_08155</name>
</gene>
<dbReference type="AlphaFoldDB" id="A0A1X4NM58"/>
<keyword evidence="3" id="KW-1185">Reference proteome</keyword>
<dbReference type="OrthoDB" id="6077989at2"/>
<evidence type="ECO:0000313" key="3">
    <source>
        <dbReference type="Proteomes" id="UP000193926"/>
    </source>
</evidence>
<dbReference type="EMBL" id="JFKC01000005">
    <property type="protein sequence ID" value="OSQ51428.1"/>
    <property type="molecule type" value="Genomic_DNA"/>
</dbReference>
<dbReference type="Pfam" id="PF01814">
    <property type="entry name" value="Hemerythrin"/>
    <property type="match status" value="1"/>
</dbReference>
<name>A0A1X4NM58_9RHOB</name>
<evidence type="ECO:0000313" key="2">
    <source>
        <dbReference type="EMBL" id="OSQ51428.1"/>
    </source>
</evidence>
<dbReference type="Gene3D" id="1.20.120.520">
    <property type="entry name" value="nmb1532 protein domain like"/>
    <property type="match status" value="1"/>
</dbReference>
<dbReference type="InterPro" id="IPR012312">
    <property type="entry name" value="Hemerythrin-like"/>
</dbReference>